<evidence type="ECO:0000313" key="2">
    <source>
        <dbReference type="Proteomes" id="UP000307537"/>
    </source>
</evidence>
<organism evidence="1 2">
    <name type="scientific">Pseudoalteromonas galatheae</name>
    <dbReference type="NCBI Taxonomy" id="579562"/>
    <lineage>
        <taxon>Bacteria</taxon>
        <taxon>Pseudomonadati</taxon>
        <taxon>Pseudomonadota</taxon>
        <taxon>Gammaproteobacteria</taxon>
        <taxon>Alteromonadales</taxon>
        <taxon>Pseudoalteromonadaceae</taxon>
        <taxon>Pseudoalteromonas</taxon>
    </lineage>
</organism>
<protein>
    <submittedName>
        <fullName evidence="1">Uncharacterized protein</fullName>
    </submittedName>
</protein>
<dbReference type="Proteomes" id="UP000307537">
    <property type="component" value="Unassembled WGS sequence"/>
</dbReference>
<dbReference type="EMBL" id="PNCO02000001">
    <property type="protein sequence ID" value="NKC18097.1"/>
    <property type="molecule type" value="Genomic_DNA"/>
</dbReference>
<comment type="caution">
    <text evidence="1">The sequence shown here is derived from an EMBL/GenBank/DDBJ whole genome shotgun (WGS) entry which is preliminary data.</text>
</comment>
<accession>A0A8T6YMR0</accession>
<dbReference type="AlphaFoldDB" id="A0A8T6YMR0"/>
<reference evidence="1" key="1">
    <citation type="submission" date="2019-10" db="EMBL/GenBank/DDBJ databases">
        <authorList>
            <person name="Paulsen S."/>
        </authorList>
    </citation>
    <scope>NUCLEOTIDE SEQUENCE</scope>
    <source>
        <strain evidence="1">S4498</strain>
    </source>
</reference>
<evidence type="ECO:0000313" key="1">
    <source>
        <dbReference type="EMBL" id="NKC18097.1"/>
    </source>
</evidence>
<keyword evidence="2" id="KW-1185">Reference proteome</keyword>
<dbReference type="RefSeq" id="WP_128727921.1">
    <property type="nucleotide sequence ID" value="NZ_CAXNSI010000002.1"/>
</dbReference>
<sequence>MRIHFFILSLLTLFPMLSGCSSHQHSVMQLDEQQLESVERLSLLESDLSTLLNLLEQQANVVDVQSAIRPAQKVKRYSATQHEQSQSIDSIQLKLFPIFKHSVTQLKRHQALLSTIKTRLPSLFSDAEIAVKDFNNRSWATISGLKSTQEAKAYCRFFSIQSLDCRRLLF</sequence>
<gene>
    <name evidence="1" type="ORF">CWC29_004465</name>
</gene>
<dbReference type="PROSITE" id="PS51257">
    <property type="entry name" value="PROKAR_LIPOPROTEIN"/>
    <property type="match status" value="1"/>
</dbReference>
<proteinExistence type="predicted"/>
<name>A0A8T6YMR0_9GAMM</name>